<comment type="caution">
    <text evidence="1">The sequence shown here is derived from an EMBL/GenBank/DDBJ whole genome shotgun (WGS) entry which is preliminary data.</text>
</comment>
<evidence type="ECO:0000313" key="2">
    <source>
        <dbReference type="Proteomes" id="UP000250550"/>
    </source>
</evidence>
<proteinExistence type="predicted"/>
<dbReference type="Proteomes" id="UP000250550">
    <property type="component" value="Unassembled WGS sequence"/>
</dbReference>
<dbReference type="AlphaFoldDB" id="A0A329US93"/>
<dbReference type="EMBL" id="PRLF01000024">
    <property type="protein sequence ID" value="RAW63788.1"/>
    <property type="molecule type" value="Genomic_DNA"/>
</dbReference>
<reference evidence="1 2" key="1">
    <citation type="submission" date="2018-02" db="EMBL/GenBank/DDBJ databases">
        <title>Complete genome sequencing of Faecalibacterium prausnitzii strains isolated from the human gut.</title>
        <authorList>
            <person name="Fitzgerald B.C."/>
            <person name="Shkoporov A.N."/>
            <person name="Ross P.R."/>
            <person name="Hill C."/>
        </authorList>
    </citation>
    <scope>NUCLEOTIDE SEQUENCE [LARGE SCALE GENOMIC DNA]</scope>
    <source>
        <strain evidence="1 2">APC924/119</strain>
    </source>
</reference>
<gene>
    <name evidence="1" type="ORF">C4N21_12770</name>
</gene>
<name>A0A329US93_9FIRM</name>
<organism evidence="1 2">
    <name type="scientific">Faecalibacterium prausnitzii</name>
    <dbReference type="NCBI Taxonomy" id="853"/>
    <lineage>
        <taxon>Bacteria</taxon>
        <taxon>Bacillati</taxon>
        <taxon>Bacillota</taxon>
        <taxon>Clostridia</taxon>
        <taxon>Eubacteriales</taxon>
        <taxon>Oscillospiraceae</taxon>
        <taxon>Faecalibacterium</taxon>
    </lineage>
</organism>
<accession>A0A329US93</accession>
<protein>
    <submittedName>
        <fullName evidence="1">Uncharacterized protein</fullName>
    </submittedName>
</protein>
<evidence type="ECO:0000313" key="1">
    <source>
        <dbReference type="EMBL" id="RAW63788.1"/>
    </source>
</evidence>
<sequence length="125" mass="12990">MKRALFDTVTVLPFASGNVVDRTGYESAVLAVTVEASQTATIKVETADSTAGPYDPVKDSRIFVDNPVNEDGEAVIENEAEAQAVANLDIDLIGCKSCVKITATNGTIGALALGDATNCPVKESI</sequence>
<dbReference type="RefSeq" id="WP_112122004.1">
    <property type="nucleotide sequence ID" value="NZ_PRLF01000024.1"/>
</dbReference>